<dbReference type="GO" id="GO:0016491">
    <property type="term" value="F:oxidoreductase activity"/>
    <property type="evidence" value="ECO:0007669"/>
    <property type="project" value="InterPro"/>
</dbReference>
<proteinExistence type="predicted"/>
<evidence type="ECO:0000259" key="1">
    <source>
        <dbReference type="Pfam" id="PF01593"/>
    </source>
</evidence>
<dbReference type="Gene3D" id="3.90.660.10">
    <property type="match status" value="1"/>
</dbReference>
<dbReference type="Proteomes" id="UP001285441">
    <property type="component" value="Unassembled WGS sequence"/>
</dbReference>
<reference evidence="2" key="2">
    <citation type="submission" date="2023-06" db="EMBL/GenBank/DDBJ databases">
        <authorList>
            <consortium name="Lawrence Berkeley National Laboratory"/>
            <person name="Haridas S."/>
            <person name="Hensen N."/>
            <person name="Bonometti L."/>
            <person name="Westerberg I."/>
            <person name="Brannstrom I.O."/>
            <person name="Guillou S."/>
            <person name="Cros-Aarteil S."/>
            <person name="Calhoun S."/>
            <person name="Kuo A."/>
            <person name="Mondo S."/>
            <person name="Pangilinan J."/>
            <person name="Riley R."/>
            <person name="LaButti K."/>
            <person name="Andreopoulos B."/>
            <person name="Lipzen A."/>
            <person name="Chen C."/>
            <person name="Yanf M."/>
            <person name="Daum C."/>
            <person name="Ng V."/>
            <person name="Clum A."/>
            <person name="Steindorff A."/>
            <person name="Ohm R."/>
            <person name="Martin F."/>
            <person name="Silar P."/>
            <person name="Natvig D."/>
            <person name="Lalanne C."/>
            <person name="Gautier V."/>
            <person name="Ament-velasquez S.L."/>
            <person name="Kruys A."/>
            <person name="Hutchinson M.I."/>
            <person name="Powell A.J."/>
            <person name="Barry K."/>
            <person name="Miller A.N."/>
            <person name="Grigoriev I.V."/>
            <person name="Debuchy R."/>
            <person name="Gladieux P."/>
            <person name="Thoren M.H."/>
            <person name="Johannesson H."/>
        </authorList>
    </citation>
    <scope>NUCLEOTIDE SEQUENCE</scope>
    <source>
        <strain evidence="2">CBS 232.78</strain>
    </source>
</reference>
<dbReference type="AlphaFoldDB" id="A0AAE0N178"/>
<accession>A0AAE0N178</accession>
<dbReference type="EMBL" id="JAULSW010000012">
    <property type="protein sequence ID" value="KAK3366480.1"/>
    <property type="molecule type" value="Genomic_DNA"/>
</dbReference>
<organism evidence="2 3">
    <name type="scientific">Podospora didyma</name>
    <dbReference type="NCBI Taxonomy" id="330526"/>
    <lineage>
        <taxon>Eukaryota</taxon>
        <taxon>Fungi</taxon>
        <taxon>Dikarya</taxon>
        <taxon>Ascomycota</taxon>
        <taxon>Pezizomycotina</taxon>
        <taxon>Sordariomycetes</taxon>
        <taxon>Sordariomycetidae</taxon>
        <taxon>Sordariales</taxon>
        <taxon>Podosporaceae</taxon>
        <taxon>Podospora</taxon>
    </lineage>
</organism>
<dbReference type="SUPFAM" id="SSF54373">
    <property type="entry name" value="FAD-linked reductases, C-terminal domain"/>
    <property type="match status" value="1"/>
</dbReference>
<name>A0AAE0N178_9PEZI</name>
<evidence type="ECO:0000313" key="3">
    <source>
        <dbReference type="Proteomes" id="UP001285441"/>
    </source>
</evidence>
<protein>
    <recommendedName>
        <fullName evidence="1">Amine oxidase domain-containing protein</fullName>
    </recommendedName>
</protein>
<comment type="caution">
    <text evidence="2">The sequence shown here is derived from an EMBL/GenBank/DDBJ whole genome shotgun (WGS) entry which is preliminary data.</text>
</comment>
<keyword evidence="3" id="KW-1185">Reference proteome</keyword>
<gene>
    <name evidence="2" type="ORF">B0H63DRAFT_490431</name>
</gene>
<sequence>MAMVNFISTKQDPVSFTRDTSCDEDEQYSITCFITGDSGRKWGSLNRQDRKTKVLAHLANVFGGYIGNQKIPPPIFAIENDWSGDSWLGGGPTPSDAAGLNGER</sequence>
<dbReference type="InterPro" id="IPR002937">
    <property type="entry name" value="Amino_oxidase"/>
</dbReference>
<dbReference type="Pfam" id="PF01593">
    <property type="entry name" value="Amino_oxidase"/>
    <property type="match status" value="1"/>
</dbReference>
<evidence type="ECO:0000313" key="2">
    <source>
        <dbReference type="EMBL" id="KAK3366480.1"/>
    </source>
</evidence>
<feature type="domain" description="Amine oxidase" evidence="1">
    <location>
        <begin position="21"/>
        <end position="91"/>
    </location>
</feature>
<reference evidence="2" key="1">
    <citation type="journal article" date="2023" name="Mol. Phylogenet. Evol.">
        <title>Genome-scale phylogeny and comparative genomics of the fungal order Sordariales.</title>
        <authorList>
            <person name="Hensen N."/>
            <person name="Bonometti L."/>
            <person name="Westerberg I."/>
            <person name="Brannstrom I.O."/>
            <person name="Guillou S."/>
            <person name="Cros-Aarteil S."/>
            <person name="Calhoun S."/>
            <person name="Haridas S."/>
            <person name="Kuo A."/>
            <person name="Mondo S."/>
            <person name="Pangilinan J."/>
            <person name="Riley R."/>
            <person name="LaButti K."/>
            <person name="Andreopoulos B."/>
            <person name="Lipzen A."/>
            <person name="Chen C."/>
            <person name="Yan M."/>
            <person name="Daum C."/>
            <person name="Ng V."/>
            <person name="Clum A."/>
            <person name="Steindorff A."/>
            <person name="Ohm R.A."/>
            <person name="Martin F."/>
            <person name="Silar P."/>
            <person name="Natvig D.O."/>
            <person name="Lalanne C."/>
            <person name="Gautier V."/>
            <person name="Ament-Velasquez S.L."/>
            <person name="Kruys A."/>
            <person name="Hutchinson M.I."/>
            <person name="Powell A.J."/>
            <person name="Barry K."/>
            <person name="Miller A.N."/>
            <person name="Grigoriev I.V."/>
            <person name="Debuchy R."/>
            <person name="Gladieux P."/>
            <person name="Hiltunen Thoren M."/>
            <person name="Johannesson H."/>
        </authorList>
    </citation>
    <scope>NUCLEOTIDE SEQUENCE</scope>
    <source>
        <strain evidence="2">CBS 232.78</strain>
    </source>
</reference>